<evidence type="ECO:0000313" key="6">
    <source>
        <dbReference type="Proteomes" id="UP000584374"/>
    </source>
</evidence>
<accession>A0A840QF19</accession>
<evidence type="ECO:0000256" key="3">
    <source>
        <dbReference type="SAM" id="MobiDB-lite"/>
    </source>
</evidence>
<name>A0A840QF19_9PSEU</name>
<evidence type="ECO:0000256" key="1">
    <source>
        <dbReference type="PROSITE-ProRule" id="PRU00285"/>
    </source>
</evidence>
<dbReference type="Proteomes" id="UP000584374">
    <property type="component" value="Unassembled WGS sequence"/>
</dbReference>
<feature type="domain" description="SHSP" evidence="4">
    <location>
        <begin position="19"/>
        <end position="131"/>
    </location>
</feature>
<reference evidence="5 6" key="1">
    <citation type="submission" date="2020-08" db="EMBL/GenBank/DDBJ databases">
        <title>Sequencing the genomes of 1000 actinobacteria strains.</title>
        <authorList>
            <person name="Klenk H.-P."/>
        </authorList>
    </citation>
    <scope>NUCLEOTIDE SEQUENCE [LARGE SCALE GENOMIC DNA]</scope>
    <source>
        <strain evidence="5 6">DSM 45584</strain>
    </source>
</reference>
<evidence type="ECO:0000256" key="2">
    <source>
        <dbReference type="RuleBase" id="RU003616"/>
    </source>
</evidence>
<comment type="similarity">
    <text evidence="1 2">Belongs to the small heat shock protein (HSP20) family.</text>
</comment>
<feature type="region of interest" description="Disordered" evidence="3">
    <location>
        <begin position="129"/>
        <end position="163"/>
    </location>
</feature>
<proteinExistence type="inferred from homology"/>
<organism evidence="5 6">
    <name type="scientific">Saccharopolyspora phatthalungensis</name>
    <dbReference type="NCBI Taxonomy" id="664693"/>
    <lineage>
        <taxon>Bacteria</taxon>
        <taxon>Bacillati</taxon>
        <taxon>Actinomycetota</taxon>
        <taxon>Actinomycetes</taxon>
        <taxon>Pseudonocardiales</taxon>
        <taxon>Pseudonocardiaceae</taxon>
        <taxon>Saccharopolyspora</taxon>
    </lineage>
</organism>
<dbReference type="PROSITE" id="PS01031">
    <property type="entry name" value="SHSP"/>
    <property type="match status" value="1"/>
</dbReference>
<evidence type="ECO:0000313" key="5">
    <source>
        <dbReference type="EMBL" id="MBB5157288.1"/>
    </source>
</evidence>
<dbReference type="SUPFAM" id="SSF49764">
    <property type="entry name" value="HSP20-like chaperones"/>
    <property type="match status" value="1"/>
</dbReference>
<dbReference type="InterPro" id="IPR008978">
    <property type="entry name" value="HSP20-like_chaperone"/>
</dbReference>
<dbReference type="AlphaFoldDB" id="A0A840QF19"/>
<comment type="caution">
    <text evidence="5">The sequence shown here is derived from an EMBL/GenBank/DDBJ whole genome shotgun (WGS) entry which is preliminary data.</text>
</comment>
<sequence length="163" mass="17085">MLMRAEPAPWFDRSAWPGTWSQPVPLAVDVVRAAEEFVVMADLPGVSADAVDIDATATTLTVRAERRPPQFGAGERLCASERRLGVAAQHLVFDEPVDVQRVNAVLDAGVLTIRLPLANRTTRRRITITTTGTTTAGTGTAGTATAAPATAAPAGERPEDGAA</sequence>
<feature type="compositionally biased region" description="Low complexity" evidence="3">
    <location>
        <begin position="129"/>
        <end position="155"/>
    </location>
</feature>
<dbReference type="Pfam" id="PF00011">
    <property type="entry name" value="HSP20"/>
    <property type="match status" value="1"/>
</dbReference>
<evidence type="ECO:0000259" key="4">
    <source>
        <dbReference type="PROSITE" id="PS01031"/>
    </source>
</evidence>
<dbReference type="CDD" id="cd06464">
    <property type="entry name" value="ACD_sHsps-like"/>
    <property type="match status" value="1"/>
</dbReference>
<dbReference type="EMBL" id="JACHIW010000001">
    <property type="protein sequence ID" value="MBB5157288.1"/>
    <property type="molecule type" value="Genomic_DNA"/>
</dbReference>
<protein>
    <submittedName>
        <fullName evidence="5">HSP20 family protein</fullName>
    </submittedName>
</protein>
<dbReference type="InterPro" id="IPR002068">
    <property type="entry name" value="A-crystallin/Hsp20_dom"/>
</dbReference>
<gene>
    <name evidence="5" type="ORF">BJ970_004822</name>
</gene>
<dbReference type="RefSeq" id="WP_184728268.1">
    <property type="nucleotide sequence ID" value="NZ_JACHIW010000001.1"/>
</dbReference>
<dbReference type="Gene3D" id="2.60.40.790">
    <property type="match status" value="1"/>
</dbReference>
<keyword evidence="6" id="KW-1185">Reference proteome</keyword>